<dbReference type="InterPro" id="IPR016181">
    <property type="entry name" value="Acyl_CoA_acyltransferase"/>
</dbReference>
<evidence type="ECO:0000313" key="5">
    <source>
        <dbReference type="Proteomes" id="UP000464314"/>
    </source>
</evidence>
<accession>A0A6P1TV45</accession>
<keyword evidence="2 4" id="KW-0012">Acyltransferase</keyword>
<evidence type="ECO:0000256" key="2">
    <source>
        <dbReference type="ARBA" id="ARBA00023315"/>
    </source>
</evidence>
<dbReference type="AlphaFoldDB" id="A0A6P1TV45"/>
<proteinExistence type="predicted"/>
<dbReference type="GO" id="GO:0016747">
    <property type="term" value="F:acyltransferase activity, transferring groups other than amino-acyl groups"/>
    <property type="evidence" value="ECO:0007669"/>
    <property type="project" value="InterPro"/>
</dbReference>
<dbReference type="NCBIfam" id="NF007853">
    <property type="entry name" value="PRK10562.1"/>
    <property type="match status" value="1"/>
</dbReference>
<dbReference type="PANTHER" id="PTHR43800:SF1">
    <property type="entry name" value="PEPTIDYL-LYSINE N-ACETYLTRANSFERASE YJAB"/>
    <property type="match status" value="1"/>
</dbReference>
<dbReference type="KEGG" id="anr:Ana3638_23105"/>
<keyword evidence="1 4" id="KW-0808">Transferase</keyword>
<organism evidence="4 5">
    <name type="scientific">Anaerocolumna sedimenticola</name>
    <dbReference type="NCBI Taxonomy" id="2696063"/>
    <lineage>
        <taxon>Bacteria</taxon>
        <taxon>Bacillati</taxon>
        <taxon>Bacillota</taxon>
        <taxon>Clostridia</taxon>
        <taxon>Lachnospirales</taxon>
        <taxon>Lachnospiraceae</taxon>
        <taxon>Anaerocolumna</taxon>
    </lineage>
</organism>
<dbReference type="Proteomes" id="UP000464314">
    <property type="component" value="Chromosome"/>
</dbReference>
<dbReference type="CDD" id="cd04301">
    <property type="entry name" value="NAT_SF"/>
    <property type="match status" value="1"/>
</dbReference>
<dbReference type="EMBL" id="CP048000">
    <property type="protein sequence ID" value="QHQ63305.1"/>
    <property type="molecule type" value="Genomic_DNA"/>
</dbReference>
<name>A0A6P1TV45_9FIRM</name>
<keyword evidence="5" id="KW-1185">Reference proteome</keyword>
<evidence type="ECO:0000256" key="1">
    <source>
        <dbReference type="ARBA" id="ARBA00022679"/>
    </source>
</evidence>
<protein>
    <submittedName>
        <fullName evidence="4">N-acetyltransferase</fullName>
        <ecNumber evidence="4">2.3.1.-</ecNumber>
    </submittedName>
</protein>
<dbReference type="InterPro" id="IPR000182">
    <property type="entry name" value="GNAT_dom"/>
</dbReference>
<evidence type="ECO:0000313" key="4">
    <source>
        <dbReference type="EMBL" id="QHQ63305.1"/>
    </source>
</evidence>
<dbReference type="Pfam" id="PF13673">
    <property type="entry name" value="Acetyltransf_10"/>
    <property type="match status" value="1"/>
</dbReference>
<dbReference type="Gene3D" id="3.40.630.30">
    <property type="match status" value="1"/>
</dbReference>
<evidence type="ECO:0000259" key="3">
    <source>
        <dbReference type="PROSITE" id="PS51186"/>
    </source>
</evidence>
<gene>
    <name evidence="4" type="ORF">Ana3638_23105</name>
</gene>
<sequence>MIREFKISDLESVMNLWLDTNIQAHDFIPQSYWIGNYDKVKEMLPDATIYVYENNDMLQGFVGLMGNYIAGIFVEVSCQSMGLGKALLDYIKANHYELTLQVYKKNVRAVTFYLRESFAVTKEQQDENTGETELVMHWTK</sequence>
<dbReference type="PANTHER" id="PTHR43800">
    <property type="entry name" value="PEPTIDYL-LYSINE N-ACETYLTRANSFERASE YJAB"/>
    <property type="match status" value="1"/>
</dbReference>
<feature type="domain" description="N-acetyltransferase" evidence="3">
    <location>
        <begin position="1"/>
        <end position="140"/>
    </location>
</feature>
<reference evidence="4 5" key="1">
    <citation type="submission" date="2020-01" db="EMBL/GenBank/DDBJ databases">
        <title>Genome analysis of Anaerocolumna sp. CBA3638.</title>
        <authorList>
            <person name="Kim J."/>
            <person name="Roh S.W."/>
        </authorList>
    </citation>
    <scope>NUCLEOTIDE SEQUENCE [LARGE SCALE GENOMIC DNA]</scope>
    <source>
        <strain evidence="4 5">CBA3638</strain>
    </source>
</reference>
<dbReference type="PROSITE" id="PS51186">
    <property type="entry name" value="GNAT"/>
    <property type="match status" value="1"/>
</dbReference>
<dbReference type="RefSeq" id="WP_161840127.1">
    <property type="nucleotide sequence ID" value="NZ_CP048000.1"/>
</dbReference>
<dbReference type="EC" id="2.3.1.-" evidence="4"/>
<dbReference type="SUPFAM" id="SSF55729">
    <property type="entry name" value="Acyl-CoA N-acyltransferases (Nat)"/>
    <property type="match status" value="1"/>
</dbReference>